<dbReference type="PIRSF" id="PIRSF004848">
    <property type="entry name" value="YBL036c_PLPDEIII"/>
    <property type="match status" value="1"/>
</dbReference>
<evidence type="ECO:0000256" key="1">
    <source>
        <dbReference type="ARBA" id="ARBA00022898"/>
    </source>
</evidence>
<dbReference type="PANTHER" id="PTHR10146">
    <property type="entry name" value="PROLINE SYNTHETASE CO-TRANSCRIBED BACTERIAL HOMOLOG PROTEIN"/>
    <property type="match status" value="1"/>
</dbReference>
<dbReference type="RefSeq" id="WP_204595975.1">
    <property type="nucleotide sequence ID" value="NZ_JAFBDA010000020.1"/>
</dbReference>
<dbReference type="EMBL" id="JAIKTU010000004">
    <property type="protein sequence ID" value="MBY0754860.1"/>
    <property type="molecule type" value="Genomic_DNA"/>
</dbReference>
<dbReference type="NCBIfam" id="TIGR00044">
    <property type="entry name" value="YggS family pyridoxal phosphate-dependent enzyme"/>
    <property type="match status" value="1"/>
</dbReference>
<feature type="domain" description="Alanine racemase N-terminal" evidence="4">
    <location>
        <begin position="3"/>
        <end position="216"/>
    </location>
</feature>
<dbReference type="InterPro" id="IPR029066">
    <property type="entry name" value="PLP-binding_barrel"/>
</dbReference>
<name>A0ABS7KVN0_CLOSR</name>
<dbReference type="HAMAP" id="MF_02087">
    <property type="entry name" value="PLP_homeostasis"/>
    <property type="match status" value="1"/>
</dbReference>
<dbReference type="Gene3D" id="3.20.20.10">
    <property type="entry name" value="Alanine racemase"/>
    <property type="match status" value="1"/>
</dbReference>
<comment type="function">
    <text evidence="2">Pyridoxal 5'-phosphate (PLP)-binding protein, which is involved in PLP homeostasis.</text>
</comment>
<dbReference type="Proteomes" id="UP001299068">
    <property type="component" value="Unassembled WGS sequence"/>
</dbReference>
<evidence type="ECO:0000256" key="2">
    <source>
        <dbReference type="HAMAP-Rule" id="MF_02087"/>
    </source>
</evidence>
<protein>
    <recommendedName>
        <fullName evidence="2">Pyridoxal phosphate homeostasis protein</fullName>
        <shortName evidence="2">PLP homeostasis protein</shortName>
    </recommendedName>
</protein>
<feature type="modified residue" description="N6-(pyridoxal phosphate)lysine" evidence="2">
    <location>
        <position position="25"/>
    </location>
</feature>
<dbReference type="SUPFAM" id="SSF51419">
    <property type="entry name" value="PLP-binding barrel"/>
    <property type="match status" value="1"/>
</dbReference>
<evidence type="ECO:0000259" key="4">
    <source>
        <dbReference type="Pfam" id="PF01168"/>
    </source>
</evidence>
<keyword evidence="1 2" id="KW-0663">Pyridoxal phosphate</keyword>
<evidence type="ECO:0000313" key="5">
    <source>
        <dbReference type="EMBL" id="MBY0754860.1"/>
    </source>
</evidence>
<proteinExistence type="inferred from homology"/>
<evidence type="ECO:0000313" key="6">
    <source>
        <dbReference type="Proteomes" id="UP001299068"/>
    </source>
</evidence>
<sequence length="220" mass="25425">MSISENIKNIENILPNGVKLLAVSKTRSLEEMEEAYNYGLRDFAENKVQELIHKEESFHKDVKWHLIGKLQTNKVKYIVGKVHLIHSLSSIKLLDKIEELYGREDLTANTLIQINIGREESKSGVLLEDLDEMIEKIETCKHVKVKGIMVIIPKGDEESNRNYFKETHNIFLNLKERKFKNIDMEILSMGMTNDYKIAIEEGSNMIRVGTGIFGERNYNI</sequence>
<accession>A0ABS7KVN0</accession>
<keyword evidence="6" id="KW-1185">Reference proteome</keyword>
<dbReference type="InterPro" id="IPR011078">
    <property type="entry name" value="PyrdxlP_homeostasis"/>
</dbReference>
<gene>
    <name evidence="5" type="ORF">K5V21_05260</name>
</gene>
<dbReference type="PANTHER" id="PTHR10146:SF14">
    <property type="entry name" value="PYRIDOXAL PHOSPHATE HOMEOSTASIS PROTEIN"/>
    <property type="match status" value="1"/>
</dbReference>
<dbReference type="Pfam" id="PF01168">
    <property type="entry name" value="Ala_racemase_N"/>
    <property type="match status" value="1"/>
</dbReference>
<evidence type="ECO:0000256" key="3">
    <source>
        <dbReference type="RuleBase" id="RU004514"/>
    </source>
</evidence>
<comment type="caution">
    <text evidence="5">The sequence shown here is derived from an EMBL/GenBank/DDBJ whole genome shotgun (WGS) entry which is preliminary data.</text>
</comment>
<comment type="similarity">
    <text evidence="2 3">Belongs to the pyridoxal phosphate-binding protein YggS/PROSC family.</text>
</comment>
<dbReference type="CDD" id="cd00635">
    <property type="entry name" value="PLPDE_III_YBL036c_like"/>
    <property type="match status" value="1"/>
</dbReference>
<organism evidence="5 6">
    <name type="scientific">Clostridium sardiniense</name>
    <name type="common">Clostridium absonum</name>
    <dbReference type="NCBI Taxonomy" id="29369"/>
    <lineage>
        <taxon>Bacteria</taxon>
        <taxon>Bacillati</taxon>
        <taxon>Bacillota</taxon>
        <taxon>Clostridia</taxon>
        <taxon>Eubacteriales</taxon>
        <taxon>Clostridiaceae</taxon>
        <taxon>Clostridium</taxon>
    </lineage>
</organism>
<reference evidence="5 6" key="1">
    <citation type="journal article" date="2021" name="Cell Host Microbe">
        <title>in vivo commensal control of Clostridioides difficile virulence.</title>
        <authorList>
            <person name="Girinathan B.P."/>
            <person name="Dibenedetto N."/>
            <person name="Worley J.N."/>
            <person name="Peltier J."/>
            <person name="Arrieta-Ortiz M.L."/>
            <person name="Rupa Christinal Immanuel S."/>
            <person name="Lavin R."/>
            <person name="Delaney M.L."/>
            <person name="Cummins C."/>
            <person name="Hoffmann M."/>
            <person name="Luo Y."/>
            <person name="Gonzalez-Escalona N."/>
            <person name="Allard M."/>
            <person name="Onderdonk A.B."/>
            <person name="Gerber G.K."/>
            <person name="Sonenshein A.L."/>
            <person name="Baliga N."/>
            <person name="Dupuy B."/>
            <person name="Bry L."/>
        </authorList>
    </citation>
    <scope>NUCLEOTIDE SEQUENCE [LARGE SCALE GENOMIC DNA]</scope>
    <source>
        <strain evidence="5 6">DSM 599</strain>
    </source>
</reference>
<dbReference type="InterPro" id="IPR001608">
    <property type="entry name" value="Ala_racemase_N"/>
</dbReference>